<keyword evidence="1" id="KW-0472">Membrane</keyword>
<reference evidence="3" key="1">
    <citation type="submission" date="2016-10" db="EMBL/GenBank/DDBJ databases">
        <authorList>
            <person name="Varghese N."/>
            <person name="Submissions S."/>
        </authorList>
    </citation>
    <scope>NUCLEOTIDE SEQUENCE [LARGE SCALE GENOMIC DNA]</scope>
    <source>
        <strain evidence="3">KPR-1</strain>
    </source>
</reference>
<sequence length="44" mass="5090">MIGDRRDQRVAVLRTYITAFFIVTLVARILIALFITREGFQFSA</sequence>
<keyword evidence="3" id="KW-1185">Reference proteome</keyword>
<feature type="transmembrane region" description="Helical" evidence="1">
    <location>
        <begin position="12"/>
        <end position="35"/>
    </location>
</feature>
<accession>A0A1H3Y6Q3</accession>
<proteinExistence type="predicted"/>
<organism evidence="2 3">
    <name type="scientific">Bowdeniella nasicola</name>
    <dbReference type="NCBI Taxonomy" id="208480"/>
    <lineage>
        <taxon>Bacteria</taxon>
        <taxon>Bacillati</taxon>
        <taxon>Actinomycetota</taxon>
        <taxon>Actinomycetes</taxon>
        <taxon>Actinomycetales</taxon>
        <taxon>Actinomycetaceae</taxon>
        <taxon>Bowdeniella</taxon>
    </lineage>
</organism>
<evidence type="ECO:0000313" key="2">
    <source>
        <dbReference type="EMBL" id="SEA06522.1"/>
    </source>
</evidence>
<keyword evidence="1" id="KW-0812">Transmembrane</keyword>
<name>A0A1H3Y6Q3_9ACTO</name>
<evidence type="ECO:0000256" key="1">
    <source>
        <dbReference type="SAM" id="Phobius"/>
    </source>
</evidence>
<dbReference type="RefSeq" id="WP_261977024.1">
    <property type="nucleotide sequence ID" value="NZ_FNQV01000004.1"/>
</dbReference>
<keyword evidence="1" id="KW-1133">Transmembrane helix</keyword>
<evidence type="ECO:0000313" key="3">
    <source>
        <dbReference type="Proteomes" id="UP000199288"/>
    </source>
</evidence>
<protein>
    <submittedName>
        <fullName evidence="2">Uncharacterized protein</fullName>
    </submittedName>
</protein>
<dbReference type="Proteomes" id="UP000199288">
    <property type="component" value="Unassembled WGS sequence"/>
</dbReference>
<dbReference type="AlphaFoldDB" id="A0A1H3Y6Q3"/>
<dbReference type="EMBL" id="FNQV01000004">
    <property type="protein sequence ID" value="SEA06522.1"/>
    <property type="molecule type" value="Genomic_DNA"/>
</dbReference>
<gene>
    <name evidence="2" type="ORF">SAMN02910418_00857</name>
</gene>